<dbReference type="GO" id="GO:0006048">
    <property type="term" value="P:UDP-N-acetylglucosamine biosynthetic process"/>
    <property type="evidence" value="ECO:0007669"/>
    <property type="project" value="TreeGrafter"/>
</dbReference>
<dbReference type="Gene3D" id="2.30.30.240">
    <property type="entry name" value="PRC-barrel domain"/>
    <property type="match status" value="1"/>
</dbReference>
<dbReference type="InterPro" id="IPR029044">
    <property type="entry name" value="Nucleotide-diphossugar_trans"/>
</dbReference>
<dbReference type="HAMAP" id="MF_00014">
    <property type="entry name" value="Ribosome_mat_RimM"/>
    <property type="match status" value="1"/>
</dbReference>
<evidence type="ECO:0000259" key="1">
    <source>
        <dbReference type="Pfam" id="PF01782"/>
    </source>
</evidence>
<dbReference type="SUPFAM" id="SSF53448">
    <property type="entry name" value="Nucleotide-diphospho-sugar transferases"/>
    <property type="match status" value="1"/>
</dbReference>
<dbReference type="PANTHER" id="PTHR11952">
    <property type="entry name" value="UDP- GLUCOSE PYROPHOSPHORYLASE"/>
    <property type="match status" value="1"/>
</dbReference>
<accession>A0A2P2LAV1</accession>
<dbReference type="SUPFAM" id="SSF50346">
    <property type="entry name" value="PRC-barrel domain"/>
    <property type="match status" value="1"/>
</dbReference>
<dbReference type="InterPro" id="IPR056792">
    <property type="entry name" value="PRC_RimM"/>
</dbReference>
<dbReference type="InterPro" id="IPR039741">
    <property type="entry name" value="UDP-sugar_pyrophosphorylase"/>
</dbReference>
<dbReference type="EMBL" id="GGEC01034617">
    <property type="protein sequence ID" value="MBX15101.1"/>
    <property type="molecule type" value="Transcribed_RNA"/>
</dbReference>
<dbReference type="GO" id="GO:0043022">
    <property type="term" value="F:ribosome binding"/>
    <property type="evidence" value="ECO:0007669"/>
    <property type="project" value="InterPro"/>
</dbReference>
<dbReference type="InterPro" id="IPR009000">
    <property type="entry name" value="Transl_B-barrel_sf"/>
</dbReference>
<dbReference type="Gene3D" id="3.90.550.10">
    <property type="entry name" value="Spore Coat Polysaccharide Biosynthesis Protein SpsA, Chain A"/>
    <property type="match status" value="1"/>
</dbReference>
<organism evidence="3">
    <name type="scientific">Rhizophora mucronata</name>
    <name type="common">Asiatic mangrove</name>
    <dbReference type="NCBI Taxonomy" id="61149"/>
    <lineage>
        <taxon>Eukaryota</taxon>
        <taxon>Viridiplantae</taxon>
        <taxon>Streptophyta</taxon>
        <taxon>Embryophyta</taxon>
        <taxon>Tracheophyta</taxon>
        <taxon>Spermatophyta</taxon>
        <taxon>Magnoliopsida</taxon>
        <taxon>eudicotyledons</taxon>
        <taxon>Gunneridae</taxon>
        <taxon>Pentapetalae</taxon>
        <taxon>rosids</taxon>
        <taxon>fabids</taxon>
        <taxon>Malpighiales</taxon>
        <taxon>Rhizophoraceae</taxon>
        <taxon>Rhizophora</taxon>
    </lineage>
</organism>
<dbReference type="InterPro" id="IPR011033">
    <property type="entry name" value="PRC_barrel-like_sf"/>
</dbReference>
<feature type="domain" description="Ribosome maturation factor RimM PRC barrel" evidence="2">
    <location>
        <begin position="170"/>
        <end position="252"/>
    </location>
</feature>
<dbReference type="InterPro" id="IPR036976">
    <property type="entry name" value="RimM_N_sf"/>
</dbReference>
<dbReference type="Gene3D" id="2.40.30.60">
    <property type="entry name" value="RimM"/>
    <property type="match status" value="1"/>
</dbReference>
<dbReference type="Pfam" id="PF01782">
    <property type="entry name" value="RimM"/>
    <property type="match status" value="1"/>
</dbReference>
<dbReference type="GO" id="GO:0003977">
    <property type="term" value="F:UDP-N-acetylglucosamine diphosphorylase activity"/>
    <property type="evidence" value="ECO:0007669"/>
    <property type="project" value="TreeGrafter"/>
</dbReference>
<protein>
    <submittedName>
        <fullName evidence="3">Uncharacterized protein MANES_17G064900</fullName>
    </submittedName>
</protein>
<dbReference type="GO" id="GO:0006364">
    <property type="term" value="P:rRNA processing"/>
    <property type="evidence" value="ECO:0007669"/>
    <property type="project" value="InterPro"/>
</dbReference>
<evidence type="ECO:0000259" key="2">
    <source>
        <dbReference type="Pfam" id="PF24986"/>
    </source>
</evidence>
<dbReference type="SUPFAM" id="SSF50447">
    <property type="entry name" value="Translation proteins"/>
    <property type="match status" value="1"/>
</dbReference>
<sequence>MQAASLVVHFYTLPATSCSLVVAPFRSQCHGMGLTPFPMQLTFKSLHKPCVSTQTNVETMESGAEFVEVGYISGVHGIWGELCVKPNTGFPELRFSKPGRRWLRQPVSGKEMIQEVQLVKGRGNPGQKNWILRIGGIDTVDQARQLVGSTLLVRENDRPVLKEGEFYTRDLVGMKVILKETDECVGTVVQVFNTGASDLLQVLLYTHDGTEMSKRAETSVSGPLAWVPFVEAIVPDVDMSKKEMRITPPKGLLELNLRSDERSKKERRQLEWKERKRLQRRLIAAKKKLCEMDQKHIFHGLRYGDKSQRSLLADQIVGVNFKLLQLAMQNFQTTLNRWSLSELINAKRNKVVKNSWKISKEHLSPCPTNGDLGINVNFLNKGLHLLSKGKVAIILVINQTVKWRKEDGSDLINSESNKNSLFPFLQNSLFTGEMFVKIEERASVPLVLVCPEQEIQSLKRLFLNNDHFEFDSNKVWFWEQDRLPIVSSSSEEQQRYKILMKSPWEILQSPVGSGGAISLLASHNILENLIEMGVEYIEVLSASQNNIDWSPLLLGYVDSCQTKMGVQVVREDMKGSEENFDIVFSINFMKSLTKHMDKLHFDATLKPNSHVELVDKEWIEVVPSSSNSYELSCSIYSALNACSPDKICVMEIA</sequence>
<proteinExistence type="inferred from homology"/>
<feature type="domain" description="RimM N-terminal" evidence="1">
    <location>
        <begin position="69"/>
        <end position="156"/>
    </location>
</feature>
<dbReference type="Pfam" id="PF24986">
    <property type="entry name" value="PRC_RimM"/>
    <property type="match status" value="1"/>
</dbReference>
<dbReference type="InterPro" id="IPR002676">
    <property type="entry name" value="RimM_N"/>
</dbReference>
<name>A0A2P2LAV1_RHIMU</name>
<reference evidence="3" key="1">
    <citation type="submission" date="2018-02" db="EMBL/GenBank/DDBJ databases">
        <title>Rhizophora mucronata_Transcriptome.</title>
        <authorList>
            <person name="Meera S.P."/>
            <person name="Sreeshan A."/>
            <person name="Augustine A."/>
        </authorList>
    </citation>
    <scope>NUCLEOTIDE SEQUENCE</scope>
    <source>
        <tissue evidence="3">Leaf</tissue>
    </source>
</reference>
<dbReference type="NCBIfam" id="TIGR02273">
    <property type="entry name" value="16S_RimM"/>
    <property type="match status" value="1"/>
</dbReference>
<dbReference type="AlphaFoldDB" id="A0A2P2LAV1"/>
<dbReference type="GO" id="GO:0005840">
    <property type="term" value="C:ribosome"/>
    <property type="evidence" value="ECO:0007669"/>
    <property type="project" value="InterPro"/>
</dbReference>
<dbReference type="FunFam" id="2.30.30.240:FF:000002">
    <property type="entry name" value="Ribosome maturation factor rimM"/>
    <property type="match status" value="1"/>
</dbReference>
<evidence type="ECO:0000313" key="3">
    <source>
        <dbReference type="EMBL" id="MBX15101.1"/>
    </source>
</evidence>
<dbReference type="PANTHER" id="PTHR11952:SF10">
    <property type="entry name" value="16S RRNA PROCESSING PROTEIN RIMM FAMILY"/>
    <property type="match status" value="1"/>
</dbReference>
<dbReference type="InterPro" id="IPR011961">
    <property type="entry name" value="RimM"/>
</dbReference>